<keyword evidence="1" id="KW-1133">Transmembrane helix</keyword>
<evidence type="ECO:0000256" key="1">
    <source>
        <dbReference type="SAM" id="Phobius"/>
    </source>
</evidence>
<feature type="transmembrane region" description="Helical" evidence="1">
    <location>
        <begin position="44"/>
        <end position="65"/>
    </location>
</feature>
<dbReference type="SUPFAM" id="SSF52096">
    <property type="entry name" value="ClpP/crotonase"/>
    <property type="match status" value="1"/>
</dbReference>
<dbReference type="EMBL" id="JABRWJ010000004">
    <property type="protein sequence ID" value="NRF68273.1"/>
    <property type="molecule type" value="Genomic_DNA"/>
</dbReference>
<evidence type="ECO:0000313" key="3">
    <source>
        <dbReference type="Proteomes" id="UP000737171"/>
    </source>
</evidence>
<dbReference type="InterPro" id="IPR029045">
    <property type="entry name" value="ClpP/crotonase-like_dom_sf"/>
</dbReference>
<dbReference type="RefSeq" id="WP_173123775.1">
    <property type="nucleotide sequence ID" value="NZ_JABRWJ010000004.1"/>
</dbReference>
<feature type="transmembrane region" description="Helical" evidence="1">
    <location>
        <begin position="85"/>
        <end position="109"/>
    </location>
</feature>
<name>A0ABX2EI40_9BURK</name>
<accession>A0ABX2EI40</accession>
<comment type="caution">
    <text evidence="2">The sequence shown here is derived from an EMBL/GenBank/DDBJ whole genome shotgun (WGS) entry which is preliminary data.</text>
</comment>
<reference evidence="2 3" key="1">
    <citation type="submission" date="2020-05" db="EMBL/GenBank/DDBJ databases">
        <title>Aquincola sp. isolate from soil.</title>
        <authorList>
            <person name="Han J."/>
            <person name="Kim D.-U."/>
        </authorList>
    </citation>
    <scope>NUCLEOTIDE SEQUENCE [LARGE SCALE GENOMIC DNA]</scope>
    <source>
        <strain evidence="2 3">S2</strain>
    </source>
</reference>
<keyword evidence="1" id="KW-0472">Membrane</keyword>
<keyword evidence="1" id="KW-0812">Transmembrane</keyword>
<feature type="transmembrane region" description="Helical" evidence="1">
    <location>
        <begin position="15"/>
        <end position="37"/>
    </location>
</feature>
<organism evidence="2 3">
    <name type="scientific">Pseudaquabacterium terrae</name>
    <dbReference type="NCBI Taxonomy" id="2732868"/>
    <lineage>
        <taxon>Bacteria</taxon>
        <taxon>Pseudomonadati</taxon>
        <taxon>Pseudomonadota</taxon>
        <taxon>Betaproteobacteria</taxon>
        <taxon>Burkholderiales</taxon>
        <taxon>Sphaerotilaceae</taxon>
        <taxon>Pseudaquabacterium</taxon>
    </lineage>
</organism>
<sequence>MAAHWRGELPLWLSFWINCALLGLLGSVAAGAAATWVDVTAGPVRLAAIAVLIVWPLALVLQGWGLVGAWRSADAWTAQGGPLRVAHACSVAVVLAASATLTSTVLNFIPRLKALGQMAVGIDPAGQVVATLSADGRRLRLQGPLGIGDGARVKQQLALAPRVRLLELDSRGGRFHEAQAIADAVRGQGWTIRVTGACSDACTLVLMAGGVRQILPGAQVVIRRAPPAVFNPLFARLARHRLAELYRHAGLPDGFVRKALALPPTHAWRPAADELAAGGIVSAASHPLDVAVPMLRDASSREFAEALNTNPVWQVLERRYPRSIAAAAERMRVARDGGAELDAVMAAGQGVVEELLAKLLFNAGSPLREHFVDLLAQQLDAAREGGVASCHRVLAGDTVARRALPAELAVREAAWLVDAAAEPLRQTAMRSPSALEIEVIRRSLGGHAPALLSSLRHPPDAGPRHCERIAALLAELPRLPHGERRLAIRLIFERP</sequence>
<gene>
    <name evidence="2" type="ORF">HLB44_14870</name>
</gene>
<protein>
    <submittedName>
        <fullName evidence="2">Uncharacterized protein</fullName>
    </submittedName>
</protein>
<evidence type="ECO:0000313" key="2">
    <source>
        <dbReference type="EMBL" id="NRF68273.1"/>
    </source>
</evidence>
<proteinExistence type="predicted"/>
<dbReference type="Proteomes" id="UP000737171">
    <property type="component" value="Unassembled WGS sequence"/>
</dbReference>
<keyword evidence="3" id="KW-1185">Reference proteome</keyword>